<dbReference type="SUPFAM" id="SSF50156">
    <property type="entry name" value="PDZ domain-like"/>
    <property type="match status" value="2"/>
</dbReference>
<dbReference type="AlphaFoldDB" id="U2WUB1"/>
<keyword evidence="7" id="KW-0378">Hydrolase</keyword>
<dbReference type="InterPro" id="IPR001940">
    <property type="entry name" value="Peptidase_S1C"/>
</dbReference>
<protein>
    <submittedName>
        <fullName evidence="12">Propionyl-CoA carboxylase beta chain protein</fullName>
        <ecNumber evidence="12">6.4.1.3</ecNumber>
    </submittedName>
</protein>
<dbReference type="PANTHER" id="PTHR22939:SF129">
    <property type="entry name" value="SERINE PROTEASE HTRA2, MITOCHONDRIAL"/>
    <property type="match status" value="1"/>
</dbReference>
<evidence type="ECO:0000256" key="1">
    <source>
        <dbReference type="ARBA" id="ARBA00004418"/>
    </source>
</evidence>
<feature type="domain" description="PDZ" evidence="11">
    <location>
        <begin position="419"/>
        <end position="486"/>
    </location>
</feature>
<evidence type="ECO:0000256" key="6">
    <source>
        <dbReference type="ARBA" id="ARBA00022764"/>
    </source>
</evidence>
<dbReference type="PROSITE" id="PS50106">
    <property type="entry name" value="PDZ"/>
    <property type="match status" value="2"/>
</dbReference>
<dbReference type="NCBIfam" id="TIGR02037">
    <property type="entry name" value="degP_htrA_DO"/>
    <property type="match status" value="1"/>
</dbReference>
<comment type="similarity">
    <text evidence="2">Belongs to the peptidase S1C family.</text>
</comment>
<reference evidence="12 13" key="1">
    <citation type="journal article" date="2014" name="FEMS Microbiol. Ecol.">
        <title>Genomic differentiation among two strains of the PS1 clade isolated from geographically separated marine habitats.</title>
        <authorList>
            <person name="Jimenez-Infante F."/>
            <person name="Ngugi D.K."/>
            <person name="Alam I."/>
            <person name="Rashid M."/>
            <person name="Baalawi W."/>
            <person name="Kamau A.A."/>
            <person name="Bajic V.B."/>
            <person name="Stingl U."/>
        </authorList>
    </citation>
    <scope>NUCLEOTIDE SEQUENCE [LARGE SCALE GENOMIC DNA]</scope>
    <source>
        <strain evidence="12 13">RS24</strain>
    </source>
</reference>
<comment type="caution">
    <text evidence="12">The sequence shown here is derived from an EMBL/GenBank/DDBJ whole genome shotgun (WGS) entry which is preliminary data.</text>
</comment>
<dbReference type="SUPFAM" id="SSF50494">
    <property type="entry name" value="Trypsin-like serine proteases"/>
    <property type="match status" value="1"/>
</dbReference>
<dbReference type="PRINTS" id="PR00834">
    <property type="entry name" value="PROTEASES2C"/>
</dbReference>
<accession>U2WUB1</accession>
<dbReference type="Pfam" id="PF13365">
    <property type="entry name" value="Trypsin_2"/>
    <property type="match status" value="1"/>
</dbReference>
<evidence type="ECO:0000256" key="3">
    <source>
        <dbReference type="ARBA" id="ARBA00022670"/>
    </source>
</evidence>
<feature type="active site" description="Charge relay system" evidence="9">
    <location>
        <position position="162"/>
    </location>
</feature>
<dbReference type="eggNOG" id="COG0265">
    <property type="taxonomic scope" value="Bacteria"/>
</dbReference>
<evidence type="ECO:0000313" key="13">
    <source>
        <dbReference type="Proteomes" id="UP000016762"/>
    </source>
</evidence>
<evidence type="ECO:0000256" key="10">
    <source>
        <dbReference type="PIRSR" id="PIRSR611782-2"/>
    </source>
</evidence>
<evidence type="ECO:0000256" key="4">
    <source>
        <dbReference type="ARBA" id="ARBA00022729"/>
    </source>
</evidence>
<keyword evidence="5" id="KW-0677">Repeat</keyword>
<dbReference type="GO" id="GO:0016874">
    <property type="term" value="F:ligase activity"/>
    <property type="evidence" value="ECO:0007669"/>
    <property type="project" value="UniProtKB-KW"/>
</dbReference>
<evidence type="ECO:0000313" key="12">
    <source>
        <dbReference type="EMBL" id="ERL47133.1"/>
    </source>
</evidence>
<dbReference type="InterPro" id="IPR001478">
    <property type="entry name" value="PDZ"/>
</dbReference>
<dbReference type="InterPro" id="IPR041489">
    <property type="entry name" value="PDZ_6"/>
</dbReference>
<sequence length="494" mass="53441">MRVLKKPSNGLVFSTFMSVFGLTRRSLNFTFLFVSVFILTNMASAEPRIPKSLKDVQLSFAPVVEQAAPAVVNVYATRRVKARRPSLFNDRFFEEFFGRSFGDNFGQRERLENSLGSGVIVSAEGIVVTNNHVISGAEAFKVVLSDRREYSAELLLADERTDLAVLKILDAEERFPALPYRNSDTVNVGDFVLAIGNPFGVGQTVTNGIVSALARTSVGVTDFQSFIQTDAPINPGNSGGALVTMDGRLLGVNTAIYTRSGGSVGIGFAIPSNMVQQVVDAALSDGRIVRPWAGMELQKVSQSLAQTLGLAKPVGALIVKLHPNSPLRKAGLKSGDVVRTFNGKEILEPENFRYRMAVAGVGARAEIGYLRQGKGNTVNVKLTAPPDVPPRNETTLTGEHIFNTVKVSNLNPAVVDEIGQAFKLGLEEKGVIILTVDKRARAARVGLRPGDIVLSINGIEIKSVAELVALLNKPSEQWSLEIRRAGRIIRTSIR</sequence>
<feature type="active site" description="Charge relay system" evidence="9">
    <location>
        <position position="132"/>
    </location>
</feature>
<keyword evidence="4" id="KW-0732">Signal</keyword>
<organism evidence="12 13">
    <name type="scientific">Candidatus Micropelagius thuwalensis</name>
    <dbReference type="NCBI Taxonomy" id="1397666"/>
    <lineage>
        <taxon>Bacteria</taxon>
        <taxon>Pseudomonadati</taxon>
        <taxon>Pseudomonadota</taxon>
        <taxon>Alphaproteobacteria</taxon>
        <taxon>PS1 clade</taxon>
        <taxon>Candidatus Micropelagius</taxon>
    </lineage>
</organism>
<keyword evidence="3" id="KW-0645">Protease</keyword>
<name>U2WUB1_9PROT</name>
<keyword evidence="13" id="KW-1185">Reference proteome</keyword>
<evidence type="ECO:0000256" key="8">
    <source>
        <dbReference type="ARBA" id="ARBA00022825"/>
    </source>
</evidence>
<keyword evidence="6" id="KW-0574">Periplasm</keyword>
<keyword evidence="8" id="KW-0720">Serine protease</keyword>
<dbReference type="Pfam" id="PF13180">
    <property type="entry name" value="PDZ_2"/>
    <property type="match status" value="1"/>
</dbReference>
<dbReference type="Pfam" id="PF17820">
    <property type="entry name" value="PDZ_6"/>
    <property type="match status" value="1"/>
</dbReference>
<dbReference type="Gene3D" id="2.40.10.120">
    <property type="match status" value="1"/>
</dbReference>
<feature type="binding site" evidence="10">
    <location>
        <position position="132"/>
    </location>
    <ligand>
        <name>substrate</name>
    </ligand>
</feature>
<feature type="domain" description="PDZ" evidence="11">
    <location>
        <begin position="294"/>
        <end position="348"/>
    </location>
</feature>
<dbReference type="GO" id="GO:0004252">
    <property type="term" value="F:serine-type endopeptidase activity"/>
    <property type="evidence" value="ECO:0007669"/>
    <property type="project" value="InterPro"/>
</dbReference>
<feature type="binding site" evidence="10">
    <location>
        <begin position="236"/>
        <end position="238"/>
    </location>
    <ligand>
        <name>substrate</name>
    </ligand>
</feature>
<evidence type="ECO:0000259" key="11">
    <source>
        <dbReference type="PROSITE" id="PS50106"/>
    </source>
</evidence>
<dbReference type="SMART" id="SM00228">
    <property type="entry name" value="PDZ"/>
    <property type="match status" value="2"/>
</dbReference>
<dbReference type="STRING" id="1397666.RS24_00046"/>
<dbReference type="EMBL" id="AWXE01000001">
    <property type="protein sequence ID" value="ERL47133.1"/>
    <property type="molecule type" value="Genomic_DNA"/>
</dbReference>
<comment type="subcellular location">
    <subcellularLocation>
        <location evidence="1">Periplasm</location>
    </subcellularLocation>
</comment>
<dbReference type="InterPro" id="IPR011782">
    <property type="entry name" value="Pept_S1C_Do"/>
</dbReference>
<evidence type="ECO:0000256" key="5">
    <source>
        <dbReference type="ARBA" id="ARBA00022737"/>
    </source>
</evidence>
<dbReference type="InterPro" id="IPR036034">
    <property type="entry name" value="PDZ_sf"/>
</dbReference>
<feature type="active site" description="Charge relay system" evidence="9">
    <location>
        <position position="238"/>
    </location>
</feature>
<evidence type="ECO:0000256" key="7">
    <source>
        <dbReference type="ARBA" id="ARBA00022801"/>
    </source>
</evidence>
<proteinExistence type="inferred from homology"/>
<dbReference type="PANTHER" id="PTHR22939">
    <property type="entry name" value="SERINE PROTEASE FAMILY S1C HTRA-RELATED"/>
    <property type="match status" value="1"/>
</dbReference>
<feature type="binding site" evidence="10">
    <location>
        <position position="162"/>
    </location>
    <ligand>
        <name>substrate</name>
    </ligand>
</feature>
<dbReference type="InterPro" id="IPR009003">
    <property type="entry name" value="Peptidase_S1_PA"/>
</dbReference>
<gene>
    <name evidence="12" type="ORF">RS24_00046</name>
</gene>
<evidence type="ECO:0000256" key="2">
    <source>
        <dbReference type="ARBA" id="ARBA00010541"/>
    </source>
</evidence>
<dbReference type="Proteomes" id="UP000016762">
    <property type="component" value="Unassembled WGS sequence"/>
</dbReference>
<dbReference type="GO" id="GO:0006508">
    <property type="term" value="P:proteolysis"/>
    <property type="evidence" value="ECO:0007669"/>
    <property type="project" value="UniProtKB-KW"/>
</dbReference>
<evidence type="ECO:0000256" key="9">
    <source>
        <dbReference type="PIRSR" id="PIRSR611782-1"/>
    </source>
</evidence>
<dbReference type="Gene3D" id="2.30.42.10">
    <property type="match status" value="2"/>
</dbReference>
<dbReference type="EC" id="6.4.1.3" evidence="12"/>
<dbReference type="GO" id="GO:0042597">
    <property type="term" value="C:periplasmic space"/>
    <property type="evidence" value="ECO:0007669"/>
    <property type="project" value="UniProtKB-SubCell"/>
</dbReference>
<keyword evidence="12" id="KW-0436">Ligase</keyword>